<comment type="function">
    <text evidence="9">Involved in the biosynthesis of isopentenyl diphosphate (IPP) and dimethylallyl diphosphate (DMAPP), two major building blocks of isoprenoid compounds. Catalyzes the conversion of 4-diphosphocytidyl-2-C-methyl-D-erythritol 2-phosphate (CDP-ME2P) to 2-C-methyl-D-erythritol 2,4-cyclodiphosphate (ME-CPP) with a corresponding release of cytidine 5-monophosphate (CMP).</text>
</comment>
<evidence type="ECO:0000256" key="7">
    <source>
        <dbReference type="ARBA" id="ARBA00023229"/>
    </source>
</evidence>
<dbReference type="PANTHER" id="PTHR43181">
    <property type="entry name" value="2-C-METHYL-D-ERYTHRITOL 2,4-CYCLODIPHOSPHATE SYNTHASE, CHLOROPLASTIC"/>
    <property type="match status" value="1"/>
</dbReference>
<keyword evidence="13" id="KW-1185">Reference proteome</keyword>
<feature type="binding site" evidence="9">
    <location>
        <position position="11"/>
    </location>
    <ligand>
        <name>a divalent metal cation</name>
        <dbReference type="ChEBI" id="CHEBI:60240"/>
    </ligand>
</feature>
<evidence type="ECO:0000256" key="8">
    <source>
        <dbReference type="ARBA" id="ARBA00023239"/>
    </source>
</evidence>
<feature type="binding site" evidence="9">
    <location>
        <begin position="61"/>
        <end position="63"/>
    </location>
    <ligand>
        <name>4-CDP-2-C-methyl-D-erythritol 2-phosphate</name>
        <dbReference type="ChEBI" id="CHEBI:57919"/>
    </ligand>
</feature>
<comment type="similarity">
    <text evidence="3 9 10">Belongs to the IspF family.</text>
</comment>
<feature type="binding site" evidence="9">
    <location>
        <begin position="39"/>
        <end position="40"/>
    </location>
    <ligand>
        <name>4-CDP-2-C-methyl-D-erythritol 2-phosphate</name>
        <dbReference type="ChEBI" id="CHEBI:57919"/>
    </ligand>
</feature>
<feature type="domain" description="2-C-methyl-D-erythritol 2,4-cyclodiphosphate synthase" evidence="11">
    <location>
        <begin position="2"/>
        <end position="159"/>
    </location>
</feature>
<feature type="site" description="Transition state stabilizer" evidence="9">
    <location>
        <position position="39"/>
    </location>
</feature>
<dbReference type="GO" id="GO:0019288">
    <property type="term" value="P:isopentenyl diphosphate biosynthetic process, methylerythritol 4-phosphate pathway"/>
    <property type="evidence" value="ECO:0007669"/>
    <property type="project" value="UniProtKB-UniRule"/>
</dbReference>
<dbReference type="RefSeq" id="WP_183617894.1">
    <property type="nucleotide sequence ID" value="NZ_CAJHAH010000004.1"/>
</dbReference>
<dbReference type="FunFam" id="3.30.1330.50:FF:000001">
    <property type="entry name" value="2-C-methyl-D-erythritol 2,4-cyclodiphosphate synthase"/>
    <property type="match status" value="1"/>
</dbReference>
<dbReference type="HAMAP" id="MF_00107">
    <property type="entry name" value="IspF"/>
    <property type="match status" value="1"/>
</dbReference>
<comment type="pathway">
    <text evidence="2 9">Isoprenoid biosynthesis; isopentenyl diphosphate biosynthesis via DXP pathway; isopentenyl diphosphate from 1-deoxy-D-xylulose 5-phosphate: step 4/6.</text>
</comment>
<dbReference type="CDD" id="cd00554">
    <property type="entry name" value="MECDP_synthase"/>
    <property type="match status" value="1"/>
</dbReference>
<dbReference type="GO" id="GO:0046872">
    <property type="term" value="F:metal ion binding"/>
    <property type="evidence" value="ECO:0007669"/>
    <property type="project" value="UniProtKB-KW"/>
</dbReference>
<evidence type="ECO:0000256" key="10">
    <source>
        <dbReference type="RuleBase" id="RU004395"/>
    </source>
</evidence>
<evidence type="ECO:0000256" key="3">
    <source>
        <dbReference type="ARBA" id="ARBA00008480"/>
    </source>
</evidence>
<reference evidence="12 13" key="1">
    <citation type="submission" date="2020-08" db="EMBL/GenBank/DDBJ databases">
        <title>Genomic Encyclopedia of Type Strains, Phase III (KMG-III): the genomes of soil and plant-associated and newly described type strains.</title>
        <authorList>
            <person name="Whitman W."/>
        </authorList>
    </citation>
    <scope>NUCLEOTIDE SEQUENCE [LARGE SCALE GENOMIC DNA]</scope>
    <source>
        <strain evidence="12 13">CECT 5885</strain>
    </source>
</reference>
<feature type="binding site" evidence="9">
    <location>
        <position position="144"/>
    </location>
    <ligand>
        <name>4-CDP-2-C-methyl-D-erythritol 2-phosphate</name>
        <dbReference type="ChEBI" id="CHEBI:57919"/>
    </ligand>
</feature>
<dbReference type="GO" id="GO:0016114">
    <property type="term" value="P:terpenoid biosynthetic process"/>
    <property type="evidence" value="ECO:0007669"/>
    <property type="project" value="InterPro"/>
</dbReference>
<dbReference type="AlphaFoldDB" id="A0A839TC93"/>
<organism evidence="12 13">
    <name type="scientific">Psychrobacter luti</name>
    <dbReference type="NCBI Taxonomy" id="198481"/>
    <lineage>
        <taxon>Bacteria</taxon>
        <taxon>Pseudomonadati</taxon>
        <taxon>Pseudomonadota</taxon>
        <taxon>Gammaproteobacteria</taxon>
        <taxon>Moraxellales</taxon>
        <taxon>Moraxellaceae</taxon>
        <taxon>Psychrobacter</taxon>
    </lineage>
</organism>
<dbReference type="PANTHER" id="PTHR43181:SF1">
    <property type="entry name" value="2-C-METHYL-D-ERYTHRITOL 2,4-CYCLODIPHOSPHATE SYNTHASE, CHLOROPLASTIC"/>
    <property type="match status" value="1"/>
</dbReference>
<keyword evidence="7 9" id="KW-0414">Isoprene biosynthesis</keyword>
<keyword evidence="6 9" id="KW-0479">Metal-binding</keyword>
<dbReference type="Gene3D" id="3.30.1330.50">
    <property type="entry name" value="2-C-methyl-D-erythritol 2,4-cyclodiphosphate synthase"/>
    <property type="match status" value="1"/>
</dbReference>
<dbReference type="EC" id="4.6.1.12" evidence="5 9"/>
<evidence type="ECO:0000313" key="12">
    <source>
        <dbReference type="EMBL" id="MBB3105685.1"/>
    </source>
</evidence>
<feature type="binding site" evidence="9">
    <location>
        <begin position="66"/>
        <end position="70"/>
    </location>
    <ligand>
        <name>4-CDP-2-C-methyl-D-erythritol 2-phosphate</name>
        <dbReference type="ChEBI" id="CHEBI:57919"/>
    </ligand>
</feature>
<comment type="cofactor">
    <cofactor evidence="9">
        <name>a divalent metal cation</name>
        <dbReference type="ChEBI" id="CHEBI:60240"/>
    </cofactor>
    <text evidence="9">Binds 1 divalent metal cation per subunit.</text>
</comment>
<evidence type="ECO:0000256" key="9">
    <source>
        <dbReference type="HAMAP-Rule" id="MF_00107"/>
    </source>
</evidence>
<evidence type="ECO:0000256" key="6">
    <source>
        <dbReference type="ARBA" id="ARBA00022723"/>
    </source>
</evidence>
<evidence type="ECO:0000259" key="11">
    <source>
        <dbReference type="Pfam" id="PF02542"/>
    </source>
</evidence>
<dbReference type="UniPathway" id="UPA00056">
    <property type="reaction ID" value="UER00095"/>
</dbReference>
<dbReference type="InterPro" id="IPR020555">
    <property type="entry name" value="MECDP_synthase_CS"/>
</dbReference>
<dbReference type="PROSITE" id="PS01350">
    <property type="entry name" value="ISPF"/>
    <property type="match status" value="1"/>
</dbReference>
<protein>
    <recommendedName>
        <fullName evidence="5 9">2-C-methyl-D-erythritol 2,4-cyclodiphosphate synthase</fullName>
        <shortName evidence="9">MECDP-synthase</shortName>
        <shortName evidence="9">MECPP-synthase</shortName>
        <shortName evidence="9">MECPS</shortName>
        <ecNumber evidence="5 9">4.6.1.12</ecNumber>
    </recommendedName>
</protein>
<evidence type="ECO:0000313" key="13">
    <source>
        <dbReference type="Proteomes" id="UP000588111"/>
    </source>
</evidence>
<keyword evidence="8 9" id="KW-0456">Lyase</keyword>
<evidence type="ECO:0000256" key="4">
    <source>
        <dbReference type="ARBA" id="ARBA00011233"/>
    </source>
</evidence>
<comment type="caution">
    <text evidence="9">Lacks conserved residue(s) required for the propagation of feature annotation.</text>
</comment>
<evidence type="ECO:0000256" key="2">
    <source>
        <dbReference type="ARBA" id="ARBA00004709"/>
    </source>
</evidence>
<feature type="binding site" evidence="9">
    <location>
        <position position="47"/>
    </location>
    <ligand>
        <name>a divalent metal cation</name>
        <dbReference type="ChEBI" id="CHEBI:60240"/>
    </ligand>
</feature>
<dbReference type="EMBL" id="JACHXL010000001">
    <property type="protein sequence ID" value="MBB3105685.1"/>
    <property type="molecule type" value="Genomic_DNA"/>
</dbReference>
<comment type="catalytic activity">
    <reaction evidence="1 9 10">
        <text>4-CDP-2-C-methyl-D-erythritol 2-phosphate = 2-C-methyl-D-erythritol 2,4-cyclic diphosphate + CMP</text>
        <dbReference type="Rhea" id="RHEA:23864"/>
        <dbReference type="ChEBI" id="CHEBI:57919"/>
        <dbReference type="ChEBI" id="CHEBI:58483"/>
        <dbReference type="ChEBI" id="CHEBI:60377"/>
        <dbReference type="EC" id="4.6.1.12"/>
    </reaction>
</comment>
<feature type="binding site" evidence="9">
    <location>
        <begin position="9"/>
        <end position="11"/>
    </location>
    <ligand>
        <name>4-CDP-2-C-methyl-D-erythritol 2-phosphate</name>
        <dbReference type="ChEBI" id="CHEBI:57919"/>
    </ligand>
</feature>
<proteinExistence type="inferred from homology"/>
<comment type="caution">
    <text evidence="12">The sequence shown here is derived from an EMBL/GenBank/DDBJ whole genome shotgun (WGS) entry which is preliminary data.</text>
</comment>
<feature type="binding site" evidence="9">
    <location>
        <begin position="137"/>
        <end position="140"/>
    </location>
    <ligand>
        <name>4-CDP-2-C-methyl-D-erythritol 2-phosphate</name>
        <dbReference type="ChEBI" id="CHEBI:57919"/>
    </ligand>
</feature>
<gene>
    <name evidence="9" type="primary">ispF</name>
    <name evidence="12" type="ORF">FHS24_000176</name>
</gene>
<dbReference type="Pfam" id="PF02542">
    <property type="entry name" value="YgbB"/>
    <property type="match status" value="1"/>
</dbReference>
<accession>A0A839TC93</accession>
<evidence type="ECO:0000256" key="1">
    <source>
        <dbReference type="ARBA" id="ARBA00000200"/>
    </source>
</evidence>
<dbReference type="InterPro" id="IPR003526">
    <property type="entry name" value="MECDP_synthase"/>
</dbReference>
<feature type="site" description="Transition state stabilizer" evidence="9">
    <location>
        <position position="138"/>
    </location>
</feature>
<dbReference type="InterPro" id="IPR036571">
    <property type="entry name" value="MECDP_synthase_sf"/>
</dbReference>
<comment type="subunit">
    <text evidence="4 9">Homotrimer.</text>
</comment>
<dbReference type="NCBIfam" id="TIGR00151">
    <property type="entry name" value="ispF"/>
    <property type="match status" value="1"/>
</dbReference>
<feature type="binding site" evidence="9">
    <location>
        <position position="147"/>
    </location>
    <ligand>
        <name>4-CDP-2-C-methyl-D-erythritol 2-phosphate</name>
        <dbReference type="ChEBI" id="CHEBI:57919"/>
    </ligand>
</feature>
<evidence type="ECO:0000256" key="5">
    <source>
        <dbReference type="ARBA" id="ARBA00012579"/>
    </source>
</evidence>
<sequence length="178" mass="19006">MIRIGQGIDVHAFHNNGQQQQYVILAGVPIEHTHSLLAHSDGDVVLHALADALLGALALGDIGQHFPDTDAAHAGLDSRVLLRYVYGKVQVAGYTLGNADITVMCERPKLAPYNQAMRENIASDLQTDVSNVSIKATTTEKLGFTGRQEGIMANAVVLLVSNINRASDHVSDVNVSDA</sequence>
<dbReference type="GO" id="GO:0008685">
    <property type="term" value="F:2-C-methyl-D-erythritol 2,4-cyclodiphosphate synthase activity"/>
    <property type="evidence" value="ECO:0007669"/>
    <property type="project" value="UniProtKB-UniRule"/>
</dbReference>
<dbReference type="Proteomes" id="UP000588111">
    <property type="component" value="Unassembled WGS sequence"/>
</dbReference>
<name>A0A839TC93_9GAMM</name>
<dbReference type="SUPFAM" id="SSF69765">
    <property type="entry name" value="IpsF-like"/>
    <property type="match status" value="1"/>
</dbReference>
<feature type="binding site" evidence="9">
    <location>
        <position position="9"/>
    </location>
    <ligand>
        <name>a divalent metal cation</name>
        <dbReference type="ChEBI" id="CHEBI:60240"/>
    </ligand>
</feature>